<evidence type="ECO:0000256" key="1">
    <source>
        <dbReference type="SAM" id="Phobius"/>
    </source>
</evidence>
<sequence>MCLKVVYLYFIIFYKDLMMRDCLILIVTLIELLFTTYFCHGYKENWIHFAKLIVIPGSEVKVILVVTSYGFRVWPF</sequence>
<feature type="transmembrane region" description="Helical" evidence="1">
    <location>
        <begin position="23"/>
        <end position="40"/>
    </location>
</feature>
<dbReference type="InParanoid" id="A0A1X7UU96"/>
<protein>
    <submittedName>
        <fullName evidence="2">Uncharacterized protein</fullName>
    </submittedName>
</protein>
<name>A0A1X7UU96_AMPQE</name>
<organism evidence="2">
    <name type="scientific">Amphimedon queenslandica</name>
    <name type="common">Sponge</name>
    <dbReference type="NCBI Taxonomy" id="400682"/>
    <lineage>
        <taxon>Eukaryota</taxon>
        <taxon>Metazoa</taxon>
        <taxon>Porifera</taxon>
        <taxon>Demospongiae</taxon>
        <taxon>Heteroscleromorpha</taxon>
        <taxon>Haplosclerida</taxon>
        <taxon>Niphatidae</taxon>
        <taxon>Amphimedon</taxon>
    </lineage>
</organism>
<keyword evidence="1" id="KW-0472">Membrane</keyword>
<dbReference type="EnsemblMetazoa" id="Aqu2.1.30957_001">
    <property type="protein sequence ID" value="Aqu2.1.30957_001"/>
    <property type="gene ID" value="Aqu2.1.30957"/>
</dbReference>
<reference evidence="2" key="1">
    <citation type="submission" date="2017-05" db="UniProtKB">
        <authorList>
            <consortium name="EnsemblMetazoa"/>
        </authorList>
    </citation>
    <scope>IDENTIFICATION</scope>
</reference>
<proteinExistence type="predicted"/>
<keyword evidence="1" id="KW-0812">Transmembrane</keyword>
<dbReference type="AlphaFoldDB" id="A0A1X7UU96"/>
<evidence type="ECO:0000313" key="2">
    <source>
        <dbReference type="EnsemblMetazoa" id="Aqu2.1.30957_001"/>
    </source>
</evidence>
<keyword evidence="1" id="KW-1133">Transmembrane helix</keyword>
<feature type="transmembrane region" description="Helical" evidence="1">
    <location>
        <begin position="52"/>
        <end position="71"/>
    </location>
</feature>
<accession>A0A1X7UU96</accession>